<dbReference type="Proteomes" id="UP000008493">
    <property type="component" value="Unassembled WGS sequence"/>
</dbReference>
<dbReference type="HOGENOM" id="CLU_484851_0_0_1"/>
<dbReference type="PANTHER" id="PTHR11200">
    <property type="entry name" value="INOSITOL 5-PHOSPHATASE"/>
    <property type="match status" value="1"/>
</dbReference>
<dbReference type="Gene3D" id="3.60.10.10">
    <property type="entry name" value="Endonuclease/exonuclease/phosphatase"/>
    <property type="match status" value="1"/>
</dbReference>
<name>K5X5U9_AGABU</name>
<dbReference type="OMA" id="FREHSIT"/>
<dbReference type="GeneID" id="18821794"/>
<gene>
    <name evidence="2" type="ORF">AGABI1DRAFT_101055</name>
</gene>
<organism evidence="2 3">
    <name type="scientific">Agaricus bisporus var. burnettii (strain JB137-S8 / ATCC MYA-4627 / FGSC 10392)</name>
    <name type="common">White button mushroom</name>
    <dbReference type="NCBI Taxonomy" id="597362"/>
    <lineage>
        <taxon>Eukaryota</taxon>
        <taxon>Fungi</taxon>
        <taxon>Dikarya</taxon>
        <taxon>Basidiomycota</taxon>
        <taxon>Agaricomycotina</taxon>
        <taxon>Agaricomycetes</taxon>
        <taxon>Agaricomycetidae</taxon>
        <taxon>Agaricales</taxon>
        <taxon>Agaricineae</taxon>
        <taxon>Agaricaceae</taxon>
        <taxon>Agaricus</taxon>
    </lineage>
</organism>
<dbReference type="OrthoDB" id="7862313at2759"/>
<dbReference type="Pfam" id="PF22669">
    <property type="entry name" value="Exo_endo_phos2"/>
    <property type="match status" value="2"/>
</dbReference>
<dbReference type="GO" id="GO:0046856">
    <property type="term" value="P:phosphatidylinositol dephosphorylation"/>
    <property type="evidence" value="ECO:0007669"/>
    <property type="project" value="InterPro"/>
</dbReference>
<accession>K5X5U9</accession>
<dbReference type="GO" id="GO:0004439">
    <property type="term" value="F:phosphatidylinositol-4,5-bisphosphate 5-phosphatase activity"/>
    <property type="evidence" value="ECO:0007669"/>
    <property type="project" value="TreeGrafter"/>
</dbReference>
<protein>
    <recommendedName>
        <fullName evidence="1">Inositol polyphosphate-related phosphatase domain-containing protein</fullName>
    </recommendedName>
</protein>
<reference evidence="3" key="1">
    <citation type="journal article" date="2012" name="Proc. Natl. Acad. Sci. U.S.A.">
        <title>Genome sequence of the button mushroom Agaricus bisporus reveals mechanisms governing adaptation to a humic-rich ecological niche.</title>
        <authorList>
            <person name="Morin E."/>
            <person name="Kohler A."/>
            <person name="Baker A.R."/>
            <person name="Foulongne-Oriol M."/>
            <person name="Lombard V."/>
            <person name="Nagy L.G."/>
            <person name="Ohm R.A."/>
            <person name="Patyshakuliyeva A."/>
            <person name="Brun A."/>
            <person name="Aerts A.L."/>
            <person name="Bailey A.M."/>
            <person name="Billette C."/>
            <person name="Coutinho P.M."/>
            <person name="Deakin G."/>
            <person name="Doddapaneni H."/>
            <person name="Floudas D."/>
            <person name="Grimwood J."/>
            <person name="Hilden K."/>
            <person name="Kuees U."/>
            <person name="LaButti K.M."/>
            <person name="Lapidus A."/>
            <person name="Lindquist E.A."/>
            <person name="Lucas S.M."/>
            <person name="Murat C."/>
            <person name="Riley R.W."/>
            <person name="Salamov A.A."/>
            <person name="Schmutz J."/>
            <person name="Subramanian V."/>
            <person name="Woesten H.A.B."/>
            <person name="Xu J."/>
            <person name="Eastwood D.C."/>
            <person name="Foster G.D."/>
            <person name="Sonnenberg A.S."/>
            <person name="Cullen D."/>
            <person name="de Vries R.P."/>
            <person name="Lundell T."/>
            <person name="Hibbett D.S."/>
            <person name="Henrissat B."/>
            <person name="Burton K.S."/>
            <person name="Kerrigan R.W."/>
            <person name="Challen M.P."/>
            <person name="Grigoriev I.V."/>
            <person name="Martin F."/>
        </authorList>
    </citation>
    <scope>NUCLEOTIDE SEQUENCE [LARGE SCALE GENOMIC DNA]</scope>
    <source>
        <strain evidence="3">JB137-S8 / ATCC MYA-4627 / FGSC 10392</strain>
    </source>
</reference>
<dbReference type="STRING" id="597362.K5X5U9"/>
<dbReference type="InterPro" id="IPR036691">
    <property type="entry name" value="Endo/exonu/phosph_ase_sf"/>
</dbReference>
<dbReference type="InParanoid" id="K5X5U9"/>
<dbReference type="eggNOG" id="KOG0565">
    <property type="taxonomic scope" value="Eukaryota"/>
</dbReference>
<evidence type="ECO:0000313" key="3">
    <source>
        <dbReference type="Proteomes" id="UP000008493"/>
    </source>
</evidence>
<evidence type="ECO:0000259" key="1">
    <source>
        <dbReference type="SMART" id="SM00128"/>
    </source>
</evidence>
<dbReference type="EMBL" id="JH971392">
    <property type="protein sequence ID" value="EKM78327.1"/>
    <property type="molecule type" value="Genomic_DNA"/>
</dbReference>
<dbReference type="KEGG" id="abp:AGABI1DRAFT101055"/>
<proteinExistence type="predicted"/>
<feature type="domain" description="Inositol polyphosphate-related phosphatase" evidence="1">
    <location>
        <begin position="262"/>
        <end position="568"/>
    </location>
</feature>
<dbReference type="RefSeq" id="XP_007331004.1">
    <property type="nucleotide sequence ID" value="XM_007330942.1"/>
</dbReference>
<sequence length="570" mass="63541">MSSIRSLLDSSLSSTETVLSFVETLSITNLPSIPPQNLEAPENWHDRRVLAAVSHKDDWALTEEGALFVYKFTSPENSAVLSLDVQRIYPIYGNFSIVMGQMRRNTIDLSTANSKVILDQPRSGFSLSVNPAEGLQNGTEAAKFYAADVQSLGILIAECKRLKNEIESSRNVDVEQSQIYFNWLVPYYSRFIHQYPCHVLIDISMPIASSMPPDLRVANKNLLDRLSPASAGFSGNDNADIRLIRDEWVRDRARSLSRQGKRKLSLRLGTFNVNGKLPSQDLSSWIQGVSTSIAEPVNNDPGPDVLALGFQELDLSTEALIYSVGSAREDAWTMAIKAALGEKGMDYEKLTSKQLVGMLIIIFVKKKLKHCFGEVRATAAGSGILGIMGNKGATAVRLVFTPPFNAEALEVEAQQSPDSSLEHTKDTGAVTFTFVNAHMAAFDEMIDRRNQDFHELSKRLAFGKDPDDDDNVFGVDSVASGSINIYETDALFWMGDLNYRVDVPDPDFRDLLKDNEWGDRLQTLIRYDQLKKSIISKKAFECFREHSITFLPTYRFGAGQVMDELGYDQK</sequence>
<dbReference type="SMART" id="SM00128">
    <property type="entry name" value="IPPc"/>
    <property type="match status" value="1"/>
</dbReference>
<keyword evidence="3" id="KW-1185">Reference proteome</keyword>
<evidence type="ECO:0000313" key="2">
    <source>
        <dbReference type="EMBL" id="EKM78327.1"/>
    </source>
</evidence>
<dbReference type="InterPro" id="IPR000300">
    <property type="entry name" value="IPPc"/>
</dbReference>
<dbReference type="InterPro" id="IPR046985">
    <property type="entry name" value="IP5"/>
</dbReference>
<dbReference type="PANTHER" id="PTHR11200:SF300">
    <property type="entry name" value="TYPE II INOSITOL 1,4,5-TRISPHOSPHATE 5-PHOSPHATASE"/>
    <property type="match status" value="1"/>
</dbReference>
<dbReference type="SUPFAM" id="SSF56219">
    <property type="entry name" value="DNase I-like"/>
    <property type="match status" value="1"/>
</dbReference>
<dbReference type="AlphaFoldDB" id="K5X5U9"/>